<dbReference type="Pfam" id="PF03466">
    <property type="entry name" value="LysR_substrate"/>
    <property type="match status" value="1"/>
</dbReference>
<dbReference type="Pfam" id="PF00126">
    <property type="entry name" value="HTH_1"/>
    <property type="match status" value="1"/>
</dbReference>
<dbReference type="RefSeq" id="WP_343944493.1">
    <property type="nucleotide sequence ID" value="NZ_BAAAHP010000170.1"/>
</dbReference>
<evidence type="ECO:0000256" key="3">
    <source>
        <dbReference type="ARBA" id="ARBA00023125"/>
    </source>
</evidence>
<dbReference type="PROSITE" id="PS50931">
    <property type="entry name" value="HTH_LYSR"/>
    <property type="match status" value="1"/>
</dbReference>
<dbReference type="PANTHER" id="PTHR30346:SF28">
    <property type="entry name" value="HTH-TYPE TRANSCRIPTIONAL REGULATOR CYNR"/>
    <property type="match status" value="1"/>
</dbReference>
<name>A0ABN1N7M0_9PSEU</name>
<dbReference type="InterPro" id="IPR000847">
    <property type="entry name" value="LysR_HTH_N"/>
</dbReference>
<evidence type="ECO:0000256" key="2">
    <source>
        <dbReference type="ARBA" id="ARBA00023015"/>
    </source>
</evidence>
<protein>
    <submittedName>
        <fullName evidence="6">LysR family transcriptional regulator</fullName>
    </submittedName>
</protein>
<comment type="similarity">
    <text evidence="1">Belongs to the LysR transcriptional regulatory family.</text>
</comment>
<sequence length="308" mass="33425">MLAPSTTVASDLMPRLMLLQAMAEHGHLSAAAEAVGVPQPTATRWLTSLSETVGVPLTRRVGRRIELTRAGFALAESVAASHTALAMGVARAHEAADPAGGQIVFGFLRTMGASRAPTLLRHYRAAHPRVRVALVQAAHEELIEKLHDGTIDIAMASVRPTDVDIDATELFREPFVLVVPADHRLARRDAIRLHDCRDETFVGLSVGIALRRRVDEMFGAARIRPRYGFETEEVETVRGLATAGVGVAVLPARHGGPLAGSVEVPIVPQTFRNIGLLVSTRRPLEPAAEGFRRWAFEHSRPRQVRAGR</sequence>
<keyword evidence="4" id="KW-0804">Transcription</keyword>
<evidence type="ECO:0000259" key="5">
    <source>
        <dbReference type="PROSITE" id="PS50931"/>
    </source>
</evidence>
<dbReference type="EMBL" id="BAAAHP010000170">
    <property type="protein sequence ID" value="GAA0896391.1"/>
    <property type="molecule type" value="Genomic_DNA"/>
</dbReference>
<dbReference type="InterPro" id="IPR036390">
    <property type="entry name" value="WH_DNA-bd_sf"/>
</dbReference>
<evidence type="ECO:0000256" key="4">
    <source>
        <dbReference type="ARBA" id="ARBA00023163"/>
    </source>
</evidence>
<dbReference type="Proteomes" id="UP001499967">
    <property type="component" value="Unassembled WGS sequence"/>
</dbReference>
<keyword evidence="7" id="KW-1185">Reference proteome</keyword>
<dbReference type="Gene3D" id="3.40.190.290">
    <property type="match status" value="1"/>
</dbReference>
<gene>
    <name evidence="6" type="ORF">GCM10009559_54870</name>
</gene>
<comment type="caution">
    <text evidence="6">The sequence shown here is derived from an EMBL/GenBank/DDBJ whole genome shotgun (WGS) entry which is preliminary data.</text>
</comment>
<evidence type="ECO:0000313" key="7">
    <source>
        <dbReference type="Proteomes" id="UP001499967"/>
    </source>
</evidence>
<dbReference type="PANTHER" id="PTHR30346">
    <property type="entry name" value="TRANSCRIPTIONAL DUAL REGULATOR HCAR-RELATED"/>
    <property type="match status" value="1"/>
</dbReference>
<keyword evidence="3" id="KW-0238">DNA-binding</keyword>
<reference evidence="6 7" key="1">
    <citation type="journal article" date="2019" name="Int. J. Syst. Evol. Microbiol.">
        <title>The Global Catalogue of Microorganisms (GCM) 10K type strain sequencing project: providing services to taxonomists for standard genome sequencing and annotation.</title>
        <authorList>
            <consortium name="The Broad Institute Genomics Platform"/>
            <consortium name="The Broad Institute Genome Sequencing Center for Infectious Disease"/>
            <person name="Wu L."/>
            <person name="Ma J."/>
        </authorList>
    </citation>
    <scope>NUCLEOTIDE SEQUENCE [LARGE SCALE GENOMIC DNA]</scope>
    <source>
        <strain evidence="6 7">JCM 11117</strain>
    </source>
</reference>
<dbReference type="InterPro" id="IPR005119">
    <property type="entry name" value="LysR_subst-bd"/>
</dbReference>
<evidence type="ECO:0000313" key="6">
    <source>
        <dbReference type="EMBL" id="GAA0896391.1"/>
    </source>
</evidence>
<organism evidence="6 7">
    <name type="scientific">Pseudonocardia zijingensis</name>
    <dbReference type="NCBI Taxonomy" id="153376"/>
    <lineage>
        <taxon>Bacteria</taxon>
        <taxon>Bacillati</taxon>
        <taxon>Actinomycetota</taxon>
        <taxon>Actinomycetes</taxon>
        <taxon>Pseudonocardiales</taxon>
        <taxon>Pseudonocardiaceae</taxon>
        <taxon>Pseudonocardia</taxon>
    </lineage>
</organism>
<dbReference type="Gene3D" id="1.10.10.10">
    <property type="entry name" value="Winged helix-like DNA-binding domain superfamily/Winged helix DNA-binding domain"/>
    <property type="match status" value="1"/>
</dbReference>
<dbReference type="SUPFAM" id="SSF46785">
    <property type="entry name" value="Winged helix' DNA-binding domain"/>
    <property type="match status" value="1"/>
</dbReference>
<proteinExistence type="inferred from homology"/>
<dbReference type="InterPro" id="IPR036388">
    <property type="entry name" value="WH-like_DNA-bd_sf"/>
</dbReference>
<evidence type="ECO:0000256" key="1">
    <source>
        <dbReference type="ARBA" id="ARBA00009437"/>
    </source>
</evidence>
<dbReference type="SUPFAM" id="SSF53850">
    <property type="entry name" value="Periplasmic binding protein-like II"/>
    <property type="match status" value="1"/>
</dbReference>
<accession>A0ABN1N7M0</accession>
<feature type="domain" description="HTH lysR-type" evidence="5">
    <location>
        <begin position="16"/>
        <end position="68"/>
    </location>
</feature>
<keyword evidence="2" id="KW-0805">Transcription regulation</keyword>